<reference evidence="1" key="2">
    <citation type="journal article" date="2024" name="Plant">
        <title>Genomic evolution and insights into agronomic trait innovations of Sesamum species.</title>
        <authorList>
            <person name="Miao H."/>
            <person name="Wang L."/>
            <person name="Qu L."/>
            <person name="Liu H."/>
            <person name="Sun Y."/>
            <person name="Le M."/>
            <person name="Wang Q."/>
            <person name="Wei S."/>
            <person name="Zheng Y."/>
            <person name="Lin W."/>
            <person name="Duan Y."/>
            <person name="Cao H."/>
            <person name="Xiong S."/>
            <person name="Wang X."/>
            <person name="Wei L."/>
            <person name="Li C."/>
            <person name="Ma Q."/>
            <person name="Ju M."/>
            <person name="Zhao R."/>
            <person name="Li G."/>
            <person name="Mu C."/>
            <person name="Tian Q."/>
            <person name="Mei H."/>
            <person name="Zhang T."/>
            <person name="Gao T."/>
            <person name="Zhang H."/>
        </authorList>
    </citation>
    <scope>NUCLEOTIDE SEQUENCE</scope>
    <source>
        <strain evidence="1">K16</strain>
    </source>
</reference>
<dbReference type="AlphaFoldDB" id="A0AAE1VYR2"/>
<reference evidence="1" key="1">
    <citation type="submission" date="2020-06" db="EMBL/GenBank/DDBJ databases">
        <authorList>
            <person name="Li T."/>
            <person name="Hu X."/>
            <person name="Zhang T."/>
            <person name="Song X."/>
            <person name="Zhang H."/>
            <person name="Dai N."/>
            <person name="Sheng W."/>
            <person name="Hou X."/>
            <person name="Wei L."/>
        </authorList>
    </citation>
    <scope>NUCLEOTIDE SEQUENCE</scope>
    <source>
        <strain evidence="1">K16</strain>
        <tissue evidence="1">Leaf</tissue>
    </source>
</reference>
<dbReference type="EMBL" id="JACGWL010000525">
    <property type="protein sequence ID" value="KAK4383737.1"/>
    <property type="molecule type" value="Genomic_DNA"/>
</dbReference>
<accession>A0AAE1VYR2</accession>
<evidence type="ECO:0000313" key="2">
    <source>
        <dbReference type="Proteomes" id="UP001289374"/>
    </source>
</evidence>
<keyword evidence="2" id="KW-1185">Reference proteome</keyword>
<evidence type="ECO:0000313" key="1">
    <source>
        <dbReference type="EMBL" id="KAK4383737.1"/>
    </source>
</evidence>
<gene>
    <name evidence="1" type="ORF">Sango_2747600</name>
</gene>
<proteinExistence type="predicted"/>
<protein>
    <submittedName>
        <fullName evidence="1">Retrovirus-related Pol polyprotein from transposon TNT 1-94</fullName>
    </submittedName>
</protein>
<dbReference type="Proteomes" id="UP001289374">
    <property type="component" value="Unassembled WGS sequence"/>
</dbReference>
<organism evidence="1 2">
    <name type="scientific">Sesamum angolense</name>
    <dbReference type="NCBI Taxonomy" id="2727404"/>
    <lineage>
        <taxon>Eukaryota</taxon>
        <taxon>Viridiplantae</taxon>
        <taxon>Streptophyta</taxon>
        <taxon>Embryophyta</taxon>
        <taxon>Tracheophyta</taxon>
        <taxon>Spermatophyta</taxon>
        <taxon>Magnoliopsida</taxon>
        <taxon>eudicotyledons</taxon>
        <taxon>Gunneridae</taxon>
        <taxon>Pentapetalae</taxon>
        <taxon>asterids</taxon>
        <taxon>lamiids</taxon>
        <taxon>Lamiales</taxon>
        <taxon>Pedaliaceae</taxon>
        <taxon>Sesamum</taxon>
    </lineage>
</organism>
<comment type="caution">
    <text evidence="1">The sequence shown here is derived from an EMBL/GenBank/DDBJ whole genome shotgun (WGS) entry which is preliminary data.</text>
</comment>
<name>A0AAE1VYR2_9LAMI</name>
<sequence>MNMHDVLSLNSLLSRQEFDMTDFGAAKRILGMEIHRDNSLRKLWFSQQCYVEKVLDRFWMSKPKSVSTPLANRFKFSSEQHRKTDKKIEDMAKVPYANVVGYLMYAMQDDPLVVEYVDSYYAGDLGDRKSTTGFGALRSLNSQAITESDAFRISSIKSCHNELEASLILLMAIWKVSRSACWTWFVSNILVLTFLFDIQSSFDLVSIPPCQKVLAKIPVLD</sequence>